<sequence>MSTSRLHRSPVDRWIGGVCGGVAETYGWDPVIVRLVAAALGLAMGWPILFYIVAWIVIPQV</sequence>
<dbReference type="RefSeq" id="WP_075662965.1">
    <property type="nucleotide sequence ID" value="NZ_CP009247.1"/>
</dbReference>
<dbReference type="OrthoDB" id="7359894at2"/>
<accession>A0A1L7CQ84</accession>
<dbReference type="KEGG" id="cfk:CFRA_00335"/>
<dbReference type="PANTHER" id="PTHR33885">
    <property type="entry name" value="PHAGE SHOCK PROTEIN C"/>
    <property type="match status" value="1"/>
</dbReference>
<comment type="subcellular location">
    <subcellularLocation>
        <location evidence="1">Cell membrane</location>
        <topology evidence="1">Single-pass membrane protein</topology>
    </subcellularLocation>
</comment>
<organism evidence="8 9">
    <name type="scientific">Corynebacterium frankenforstense DSM 45800</name>
    <dbReference type="NCBI Taxonomy" id="1437875"/>
    <lineage>
        <taxon>Bacteria</taxon>
        <taxon>Bacillati</taxon>
        <taxon>Actinomycetota</taxon>
        <taxon>Actinomycetes</taxon>
        <taxon>Mycobacteriales</taxon>
        <taxon>Corynebacteriaceae</taxon>
        <taxon>Corynebacterium</taxon>
    </lineage>
</organism>
<evidence type="ECO:0000256" key="1">
    <source>
        <dbReference type="ARBA" id="ARBA00004162"/>
    </source>
</evidence>
<feature type="domain" description="Phage shock protein PspC N-terminal" evidence="7">
    <location>
        <begin position="5"/>
        <end position="60"/>
    </location>
</feature>
<dbReference type="InterPro" id="IPR052027">
    <property type="entry name" value="PspC"/>
</dbReference>
<dbReference type="Proteomes" id="UP000185434">
    <property type="component" value="Chromosome"/>
</dbReference>
<keyword evidence="9" id="KW-1185">Reference proteome</keyword>
<keyword evidence="3 6" id="KW-0812">Transmembrane</keyword>
<evidence type="ECO:0000256" key="2">
    <source>
        <dbReference type="ARBA" id="ARBA00022475"/>
    </source>
</evidence>
<evidence type="ECO:0000313" key="8">
    <source>
        <dbReference type="EMBL" id="APT87995.1"/>
    </source>
</evidence>
<name>A0A1L7CQ84_9CORY</name>
<evidence type="ECO:0000313" key="9">
    <source>
        <dbReference type="Proteomes" id="UP000185434"/>
    </source>
</evidence>
<keyword evidence="2" id="KW-1003">Cell membrane</keyword>
<dbReference type="PANTHER" id="PTHR33885:SF3">
    <property type="entry name" value="PHAGE SHOCK PROTEIN C"/>
    <property type="match status" value="1"/>
</dbReference>
<evidence type="ECO:0000256" key="6">
    <source>
        <dbReference type="SAM" id="Phobius"/>
    </source>
</evidence>
<protein>
    <recommendedName>
        <fullName evidence="7">Phage shock protein PspC N-terminal domain-containing protein</fullName>
    </recommendedName>
</protein>
<dbReference type="InterPro" id="IPR007168">
    <property type="entry name" value="Phageshock_PspC_N"/>
</dbReference>
<evidence type="ECO:0000256" key="3">
    <source>
        <dbReference type="ARBA" id="ARBA00022692"/>
    </source>
</evidence>
<evidence type="ECO:0000256" key="4">
    <source>
        <dbReference type="ARBA" id="ARBA00022989"/>
    </source>
</evidence>
<dbReference type="GO" id="GO:0005886">
    <property type="term" value="C:plasma membrane"/>
    <property type="evidence" value="ECO:0007669"/>
    <property type="project" value="UniProtKB-SubCell"/>
</dbReference>
<dbReference type="STRING" id="1437875.CFRA_00335"/>
<dbReference type="Pfam" id="PF04024">
    <property type="entry name" value="PspC"/>
    <property type="match status" value="1"/>
</dbReference>
<gene>
    <name evidence="8" type="ORF">CFRA_00335</name>
</gene>
<evidence type="ECO:0000259" key="7">
    <source>
        <dbReference type="Pfam" id="PF04024"/>
    </source>
</evidence>
<dbReference type="EMBL" id="CP009247">
    <property type="protein sequence ID" value="APT87995.1"/>
    <property type="molecule type" value="Genomic_DNA"/>
</dbReference>
<dbReference type="AlphaFoldDB" id="A0A1L7CQ84"/>
<feature type="transmembrane region" description="Helical" evidence="6">
    <location>
        <begin position="31"/>
        <end position="58"/>
    </location>
</feature>
<keyword evidence="4 6" id="KW-1133">Transmembrane helix</keyword>
<proteinExistence type="predicted"/>
<keyword evidence="5 6" id="KW-0472">Membrane</keyword>
<reference evidence="8 9" key="1">
    <citation type="submission" date="2014-08" db="EMBL/GenBank/DDBJ databases">
        <title>Complete genome sequence of Corynebacterium frankenforstense ST18(T) (=DSM 45800(T)), isolated from raw cow milk.</title>
        <authorList>
            <person name="Ruckert C."/>
            <person name="Albersmeier A."/>
            <person name="Winkler A."/>
            <person name="Lipski A."/>
            <person name="Kalinowski J."/>
        </authorList>
    </citation>
    <scope>NUCLEOTIDE SEQUENCE [LARGE SCALE GENOMIC DNA]</scope>
    <source>
        <strain evidence="8 9">ST18</strain>
    </source>
</reference>
<evidence type="ECO:0000256" key="5">
    <source>
        <dbReference type="ARBA" id="ARBA00023136"/>
    </source>
</evidence>